<dbReference type="SMART" id="SM00228">
    <property type="entry name" value="PDZ"/>
    <property type="match status" value="1"/>
</dbReference>
<dbReference type="InterPro" id="IPR035974">
    <property type="entry name" value="Rap/Ran-GAP_sf"/>
</dbReference>
<evidence type="ECO:0000259" key="6">
    <source>
        <dbReference type="PROSITE" id="PS50106"/>
    </source>
</evidence>
<feature type="compositionally biased region" description="Polar residues" evidence="4">
    <location>
        <begin position="1544"/>
        <end position="1557"/>
    </location>
</feature>
<evidence type="ECO:0000313" key="7">
    <source>
        <dbReference type="Proteomes" id="UP000694867"/>
    </source>
</evidence>
<dbReference type="KEGG" id="goe:100897200"/>
<dbReference type="Gene3D" id="3.40.50.11210">
    <property type="entry name" value="Rap/Ran-GAP"/>
    <property type="match status" value="1"/>
</dbReference>
<dbReference type="SUPFAM" id="SSF111347">
    <property type="entry name" value="Rap/Ran-GAP"/>
    <property type="match status" value="1"/>
</dbReference>
<feature type="region of interest" description="Disordered" evidence="4">
    <location>
        <begin position="1"/>
        <end position="43"/>
    </location>
</feature>
<feature type="compositionally biased region" description="Acidic residues" evidence="4">
    <location>
        <begin position="485"/>
        <end position="499"/>
    </location>
</feature>
<feature type="domain" description="Rap-GAP" evidence="5">
    <location>
        <begin position="861"/>
        <end position="1078"/>
    </location>
</feature>
<proteinExistence type="predicted"/>
<dbReference type="InterPro" id="IPR000331">
    <property type="entry name" value="Rap/Ran_GAP_dom"/>
</dbReference>
<dbReference type="GO" id="GO:0051056">
    <property type="term" value="P:regulation of small GTPase mediated signal transduction"/>
    <property type="evidence" value="ECO:0007669"/>
    <property type="project" value="InterPro"/>
</dbReference>
<name>A0AAJ7SFH5_9ACAR</name>
<feature type="domain" description="PDZ" evidence="6">
    <location>
        <begin position="1234"/>
        <end position="1298"/>
    </location>
</feature>
<dbReference type="InterPro" id="IPR050989">
    <property type="entry name" value="Rap1_Ran_GAP"/>
</dbReference>
<dbReference type="PROSITE" id="PS50106">
    <property type="entry name" value="PDZ"/>
    <property type="match status" value="1"/>
</dbReference>
<feature type="compositionally biased region" description="Low complexity" evidence="4">
    <location>
        <begin position="1382"/>
        <end position="1399"/>
    </location>
</feature>
<feature type="compositionally biased region" description="Polar residues" evidence="4">
    <location>
        <begin position="1670"/>
        <end position="1692"/>
    </location>
</feature>
<keyword evidence="1" id="KW-0343">GTPase activation</keyword>
<feature type="region of interest" description="Disordered" evidence="4">
    <location>
        <begin position="1603"/>
        <end position="1624"/>
    </location>
</feature>
<feature type="region of interest" description="Disordered" evidence="4">
    <location>
        <begin position="384"/>
        <end position="412"/>
    </location>
</feature>
<sequence>MTASLSDALQGQSTNPPDRNQRDSPSTQAETLRPLPPLRPQPLDHETVALQSSQLLRVRAAEFYRANGLADRQQQAGFNRLFKSGSMSHLSSNGSNITNNNSAKLPNANCAMSGNPSGSFGPPDFRASYGMGHHQRRPVATSSSHNTSSHYHSQLANPPERPQRTHSERQPGSKTMTPFLDRNKRSSQQPQPQQQQPQQQQQQAQQQLHAPENGLSQNATNPLQASRNLHRFVSRSNSSLDLEQHLALGGMSVSSRRSRISPGSSEKNGNISLEDYSTGGAAASSSGPATRRRDYGSASSLDVLGTTGDSFFAMIREYRNGTSAAAAEAKRSSAIPAIPIDQRSAGPAKIQEYLRGKLTGSAAMAAAANLHSAPGVTVVNLEHHNAHSQQQQQQIQQQAPQQSHVSTTDSPKLKSKFQRLMLTGDRHKSKEKARVLAVMAPTEEGLEASWKIFVRRMILLGQQSLGDLILRVMTLSNGGNANGGFDDDDDVSDSDEDETPATSNKKKVVKAAKSEDWSHKDEDGPSCSTAVLHQPGGTRQLEDKLRKKLFAHYDCQSLCSDLTVAYHLRNVLAKRRNTTTGASAASQSGDNPEGDADQGDGKSNDLVQNCPCFRNELGGEQERQIALNRFTANKTVASLHGEDSFRQVGTDRLTLTKSIDHCLRAYSTSTSSIPQKAKTPESIDAHKPMSACGLSVLESTGGAAKWKFRPCPYEVPSSILEGIDHGAVFYRTFFKGQDHQNWLGVDENLGPIAISIKKERVSSTPQQNPALGVPDLTRPEAPSNHHHHISYRVIIRTSGLNDLRGTILEDSIPSLWSTSGSTSSRKGREGTTLAKEVIEFIAPEIQLSCLRLGTPAAEPQLVKLDEQKLNSLYKVGIMYCRANQSTEEEMYNNEHPGPALEEFLSTIGRRICLNNFAGYKGGLDCKTDTTGTHSVYNTFEDCEIMFHVSTMLPYTPANRQQILRKRHIGNDIVTIVFQEPGSLPFTPKNIRSRFQHVFIVVRAIEPCTDRTRYSVAISRSRDISMFGPPLPEGATFNRDKKFSNWLLAKIINAENSTHRSYKFATMAQRTRQECIRDLATNCVLQTTLLDNSNGRFSLLNSFGGRSSKKDKVGQNVMQMISSGNFVPDRCVREALSWQVQVEDFGQSGLLSDVHLAISAESIAMIEIATHQVVFGAPTSTVLGFTSQQGSVRIFYHQGESFLVRTKERENPEFDEVREICSRLEDVSGARETLQLNIDRNEHGQLGFHVNYEGIVQEVEKNGPAFASGLRPGARLVEACHIAVATLTYDQLVEVLKTSTVVSVTIVLPYSQREGLQYNVARRGCGQHNCSYLEQTLGEYDSARLALAQRSPDQAYPALPRFQSTPPPPPPIPLRSNSATSMGPRSDPSTSSASPIGSSGLMNLTSNSCERKPLSGMLSTLSNNSIQSSESQLLTTGSSPGLLGPIRMSASAQQIWPNEEEKRGPLDRRTTLPTVSSLFNSAAAPQVACGQNLQCEDERLSPCSSAGGASSGASSRVGGCVNIVTVQASPAKVQSHSQHHHSISPVSQLGGDSSASNSNCNTLDKEWRLGGRDSFEVKEEDVLDIQTRSPHLGRISQASSCAPSLMSAQSGHSGVSRGSGGPVTNEDFQDLAMKVAELQNHLAQEQTQKATMERRMRQLEEENDQLKRIITQDSHSQLKKLTSWFNPGQSQPR</sequence>
<feature type="compositionally biased region" description="Basic and acidic residues" evidence="4">
    <location>
        <begin position="512"/>
        <end position="523"/>
    </location>
</feature>
<dbReference type="SUPFAM" id="SSF50156">
    <property type="entry name" value="PDZ domain-like"/>
    <property type="match status" value="1"/>
</dbReference>
<dbReference type="PANTHER" id="PTHR15711:SF22">
    <property type="entry name" value="RAP-GAP DOMAIN-CONTAINING PROTEIN"/>
    <property type="match status" value="1"/>
</dbReference>
<dbReference type="Gene3D" id="2.30.42.10">
    <property type="match status" value="1"/>
</dbReference>
<keyword evidence="3" id="KW-0175">Coiled coil</keyword>
<feature type="compositionally biased region" description="Low complexity" evidence="4">
    <location>
        <begin position="188"/>
        <end position="207"/>
    </location>
</feature>
<dbReference type="GeneID" id="100897200"/>
<dbReference type="PANTHER" id="PTHR15711">
    <property type="entry name" value="RAP GTPASE-ACTIVATING PROTEIN"/>
    <property type="match status" value="1"/>
</dbReference>
<evidence type="ECO:0000313" key="8">
    <source>
        <dbReference type="RefSeq" id="XP_028967120.1"/>
    </source>
</evidence>
<dbReference type="PROSITE" id="PS50085">
    <property type="entry name" value="RAPGAP"/>
    <property type="match status" value="1"/>
</dbReference>
<organism evidence="7 8">
    <name type="scientific">Galendromus occidentalis</name>
    <name type="common">western predatory mite</name>
    <dbReference type="NCBI Taxonomy" id="34638"/>
    <lineage>
        <taxon>Eukaryota</taxon>
        <taxon>Metazoa</taxon>
        <taxon>Ecdysozoa</taxon>
        <taxon>Arthropoda</taxon>
        <taxon>Chelicerata</taxon>
        <taxon>Arachnida</taxon>
        <taxon>Acari</taxon>
        <taxon>Parasitiformes</taxon>
        <taxon>Mesostigmata</taxon>
        <taxon>Gamasina</taxon>
        <taxon>Phytoseioidea</taxon>
        <taxon>Phytoseiidae</taxon>
        <taxon>Typhlodrominae</taxon>
        <taxon>Galendromus</taxon>
    </lineage>
</organism>
<feature type="compositionally biased region" description="Low complexity" evidence="4">
    <location>
        <begin position="141"/>
        <end position="153"/>
    </location>
</feature>
<dbReference type="InterPro" id="IPR001478">
    <property type="entry name" value="PDZ"/>
</dbReference>
<feature type="region of interest" description="Disordered" evidence="4">
    <location>
        <begin position="108"/>
        <end position="220"/>
    </location>
</feature>
<evidence type="ECO:0000256" key="2">
    <source>
        <dbReference type="ARBA" id="ARBA00022553"/>
    </source>
</evidence>
<feature type="compositionally biased region" description="Low complexity" evidence="4">
    <location>
        <begin position="389"/>
        <end position="402"/>
    </location>
</feature>
<dbReference type="Pfam" id="PF21022">
    <property type="entry name" value="Rap-GAP_dimer"/>
    <property type="match status" value="1"/>
</dbReference>
<keyword evidence="7" id="KW-1185">Reference proteome</keyword>
<feature type="region of interest" description="Disordered" evidence="4">
    <location>
        <begin position="1530"/>
        <end position="1557"/>
    </location>
</feature>
<reference evidence="8" key="1">
    <citation type="submission" date="2025-08" db="UniProtKB">
        <authorList>
            <consortium name="RefSeq"/>
        </authorList>
    </citation>
    <scope>IDENTIFICATION</scope>
</reference>
<keyword evidence="2" id="KW-0597">Phosphoprotein</keyword>
<dbReference type="FunFam" id="3.40.50.11210:FF:000002">
    <property type="entry name" value="Signal-induced proliferation-associated 1-like protein 1"/>
    <property type="match status" value="1"/>
</dbReference>
<protein>
    <submittedName>
        <fullName evidence="8">Signal-induced proliferation-associated 1-like protein 1</fullName>
    </submittedName>
</protein>
<gene>
    <name evidence="8" type="primary">LOC100897200</name>
</gene>
<feature type="compositionally biased region" description="Polar residues" evidence="4">
    <location>
        <begin position="1"/>
        <end position="30"/>
    </location>
</feature>
<accession>A0AAJ7SFH5</accession>
<dbReference type="InterPro" id="IPR036034">
    <property type="entry name" value="PDZ_sf"/>
</dbReference>
<feature type="compositionally biased region" description="Basic and acidic residues" evidence="4">
    <location>
        <begin position="161"/>
        <end position="171"/>
    </location>
</feature>
<feature type="region of interest" description="Disordered" evidence="4">
    <location>
        <begin position="1356"/>
        <end position="1422"/>
    </location>
</feature>
<feature type="region of interest" description="Disordered" evidence="4">
    <location>
        <begin position="578"/>
        <end position="602"/>
    </location>
</feature>
<dbReference type="CDD" id="cd06745">
    <property type="entry name" value="PDZ_SIPA1-like"/>
    <property type="match status" value="1"/>
</dbReference>
<dbReference type="GO" id="GO:0005096">
    <property type="term" value="F:GTPase activator activity"/>
    <property type="evidence" value="ECO:0007669"/>
    <property type="project" value="UniProtKB-KW"/>
</dbReference>
<feature type="region of interest" description="Disordered" evidence="4">
    <location>
        <begin position="481"/>
        <end position="535"/>
    </location>
</feature>
<evidence type="ECO:0000259" key="5">
    <source>
        <dbReference type="PROSITE" id="PS50085"/>
    </source>
</evidence>
<evidence type="ECO:0000256" key="4">
    <source>
        <dbReference type="SAM" id="MobiDB-lite"/>
    </source>
</evidence>
<evidence type="ECO:0000256" key="3">
    <source>
        <dbReference type="ARBA" id="ARBA00023054"/>
    </source>
</evidence>
<evidence type="ECO:0000256" key="1">
    <source>
        <dbReference type="ARBA" id="ARBA00022468"/>
    </source>
</evidence>
<dbReference type="GO" id="GO:0005737">
    <property type="term" value="C:cytoplasm"/>
    <property type="evidence" value="ECO:0007669"/>
    <property type="project" value="TreeGrafter"/>
</dbReference>
<dbReference type="RefSeq" id="XP_028967120.1">
    <property type="nucleotide sequence ID" value="XM_029111287.1"/>
</dbReference>
<feature type="compositionally biased region" description="Polar residues" evidence="4">
    <location>
        <begin position="578"/>
        <end position="590"/>
    </location>
</feature>
<dbReference type="Pfam" id="PF02145">
    <property type="entry name" value="Rap_GAP"/>
    <property type="match status" value="1"/>
</dbReference>
<feature type="region of interest" description="Disordered" evidence="4">
    <location>
        <begin position="1669"/>
        <end position="1692"/>
    </location>
</feature>
<feature type="region of interest" description="Disordered" evidence="4">
    <location>
        <begin position="251"/>
        <end position="300"/>
    </location>
</feature>
<dbReference type="Pfam" id="PF00595">
    <property type="entry name" value="PDZ"/>
    <property type="match status" value="1"/>
</dbReference>
<feature type="compositionally biased region" description="Low complexity" evidence="4">
    <location>
        <begin position="251"/>
        <end position="265"/>
    </location>
</feature>
<dbReference type="Proteomes" id="UP000694867">
    <property type="component" value="Unplaced"/>
</dbReference>